<keyword evidence="4" id="KW-1185">Reference proteome</keyword>
<feature type="compositionally biased region" description="Polar residues" evidence="1">
    <location>
        <begin position="546"/>
        <end position="555"/>
    </location>
</feature>
<evidence type="ECO:0000256" key="2">
    <source>
        <dbReference type="SAM" id="Phobius"/>
    </source>
</evidence>
<feature type="compositionally biased region" description="Polar residues" evidence="1">
    <location>
        <begin position="491"/>
        <end position="500"/>
    </location>
</feature>
<sequence>MASYAQPAAVKLDDSPSPPAGKVGLPQRLSPPLKRQMPAADPGMPFGAYPTTSTSSFNWWPYPPGGVETTTSNPPMPAAPSIPTSGMPFVAPPPSMAAFTIPPDRPFFFSPPNPDTAPSTSPIGIPPLSSNSTASPVTSTSSATLCSSSGPCTVTAVPSSTTPSSVVIQISALDPLPASAPSAHSFPKKSRPSPPPHIKTIIISVCAVVGVVLGSVIAWFCYGCIMARRRRKIGSRHGRNAMLEVGPAYSTEGIDVEKCMEEQSEPSRPPVGSRSMTGDTLDFSWDIPRSHEEDRFGDGEDQAFLAPPTRTQTTRTTRFSRLSSKSVSAMRRNTTKSVYSTVTGFTASPNPMSLLSDEDEDESLVAPSKPYESLRKGSRTIRRDLLERVQKDSLTRSQLEATGQGSRRRVSRGHVRADSDFRLDDGDEEKLLPQVPAPDEPSTQWVAGSGFRIVEEDMKSLWGTVGEWASRQSSSIGARASSSDTKERKSLFSSWLGQTSNEDKYTPVPPRKSPTKAQRTRLVRDDSSVLPTSPPQVMSPPLESQLFFTPTMSQDPSVSPSSVVSPEKRPRTSQRREGRVLRSAKPPRMPFPAGEGADDVYRGRLIKGSSRSERAPVERAAENPRAGRRDPAFHQVSRIVKDGWGGRDAGAIAEDVGSPNGFGSRAG</sequence>
<reference evidence="4" key="1">
    <citation type="submission" date="2024-06" db="EMBL/GenBank/DDBJ databases">
        <title>Multi-omics analyses provide insights into the biosynthesis of the anticancer antibiotic pleurotin in Hohenbuehelia grisea.</title>
        <authorList>
            <person name="Weaver J.A."/>
            <person name="Alberti F."/>
        </authorList>
    </citation>
    <scope>NUCLEOTIDE SEQUENCE [LARGE SCALE GENOMIC DNA]</scope>
    <source>
        <strain evidence="4">T-177</strain>
    </source>
</reference>
<feature type="compositionally biased region" description="Basic and acidic residues" evidence="1">
    <location>
        <begin position="566"/>
        <end position="580"/>
    </location>
</feature>
<keyword evidence="2" id="KW-0472">Membrane</keyword>
<gene>
    <name evidence="3" type="ORF">HGRIS_010856</name>
</gene>
<organism evidence="3 4">
    <name type="scientific">Hohenbuehelia grisea</name>
    <dbReference type="NCBI Taxonomy" id="104357"/>
    <lineage>
        <taxon>Eukaryota</taxon>
        <taxon>Fungi</taxon>
        <taxon>Dikarya</taxon>
        <taxon>Basidiomycota</taxon>
        <taxon>Agaricomycotina</taxon>
        <taxon>Agaricomycetes</taxon>
        <taxon>Agaricomycetidae</taxon>
        <taxon>Agaricales</taxon>
        <taxon>Pleurotineae</taxon>
        <taxon>Pleurotaceae</taxon>
        <taxon>Hohenbuehelia</taxon>
    </lineage>
</organism>
<feature type="compositionally biased region" description="Basic and acidic residues" evidence="1">
    <location>
        <begin position="610"/>
        <end position="632"/>
    </location>
</feature>
<evidence type="ECO:0000313" key="3">
    <source>
        <dbReference type="EMBL" id="KAL0948260.1"/>
    </source>
</evidence>
<feature type="compositionally biased region" description="Low complexity" evidence="1">
    <location>
        <begin position="471"/>
        <end position="483"/>
    </location>
</feature>
<feature type="compositionally biased region" description="Basic and acidic residues" evidence="1">
    <location>
        <begin position="415"/>
        <end position="424"/>
    </location>
</feature>
<protein>
    <submittedName>
        <fullName evidence="3">Uncharacterized protein</fullName>
    </submittedName>
</protein>
<feature type="region of interest" description="Disordered" evidence="1">
    <location>
        <begin position="1"/>
        <end position="48"/>
    </location>
</feature>
<comment type="caution">
    <text evidence="3">The sequence shown here is derived from an EMBL/GenBank/DDBJ whole genome shotgun (WGS) entry which is preliminary data.</text>
</comment>
<feature type="compositionally biased region" description="Low complexity" evidence="1">
    <location>
        <begin position="556"/>
        <end position="565"/>
    </location>
</feature>
<dbReference type="EMBL" id="JASNQZ010000014">
    <property type="protein sequence ID" value="KAL0948260.1"/>
    <property type="molecule type" value="Genomic_DNA"/>
</dbReference>
<proteinExistence type="predicted"/>
<evidence type="ECO:0000256" key="1">
    <source>
        <dbReference type="SAM" id="MobiDB-lite"/>
    </source>
</evidence>
<feature type="region of interest" description="Disordered" evidence="1">
    <location>
        <begin position="394"/>
        <end position="444"/>
    </location>
</feature>
<name>A0ABR3IY14_9AGAR</name>
<keyword evidence="2" id="KW-1133">Transmembrane helix</keyword>
<evidence type="ECO:0000313" key="4">
    <source>
        <dbReference type="Proteomes" id="UP001556367"/>
    </source>
</evidence>
<feature type="compositionally biased region" description="Polar residues" evidence="1">
    <location>
        <begin position="395"/>
        <end position="404"/>
    </location>
</feature>
<dbReference type="Proteomes" id="UP001556367">
    <property type="component" value="Unassembled WGS sequence"/>
</dbReference>
<keyword evidence="2" id="KW-0812">Transmembrane</keyword>
<accession>A0ABR3IY14</accession>
<feature type="transmembrane region" description="Helical" evidence="2">
    <location>
        <begin position="201"/>
        <end position="222"/>
    </location>
</feature>
<feature type="region of interest" description="Disordered" evidence="1">
    <location>
        <begin position="471"/>
        <end position="667"/>
    </location>
</feature>